<accession>A0A9X9MAR3</accession>
<reference evidence="1 2" key="1">
    <citation type="submission" date="2018-10" db="EMBL/GenBank/DDBJ databases">
        <authorList>
            <person name="Ekblom R."/>
            <person name="Jareborg N."/>
        </authorList>
    </citation>
    <scope>NUCLEOTIDE SEQUENCE [LARGE SCALE GENOMIC DNA]</scope>
    <source>
        <tissue evidence="1">Muscle</tissue>
    </source>
</reference>
<dbReference type="Proteomes" id="UP000269945">
    <property type="component" value="Unassembled WGS sequence"/>
</dbReference>
<name>A0A9X9MAR3_GULGU</name>
<keyword evidence="2" id="KW-1185">Reference proteome</keyword>
<comment type="caution">
    <text evidence="1">The sequence shown here is derived from an EMBL/GenBank/DDBJ whole genome shotgun (WGS) entry which is preliminary data.</text>
</comment>
<dbReference type="EMBL" id="CYRY02045501">
    <property type="protein sequence ID" value="VCX40935.1"/>
    <property type="molecule type" value="Genomic_DNA"/>
</dbReference>
<dbReference type="AlphaFoldDB" id="A0A9X9MAR3"/>
<gene>
    <name evidence="1" type="ORF">BN2614_LOCUS1</name>
</gene>
<evidence type="ECO:0000313" key="2">
    <source>
        <dbReference type="Proteomes" id="UP000269945"/>
    </source>
</evidence>
<protein>
    <submittedName>
        <fullName evidence="1">Uncharacterized protein</fullName>
    </submittedName>
</protein>
<sequence>LTFICTKIVHVSLKLHNFLVKHIFQFVKYPPGQPEPRSLRSSEEFCYFSQNPAINLLSLPPWGNGCD</sequence>
<organism evidence="1 2">
    <name type="scientific">Gulo gulo</name>
    <name type="common">Wolverine</name>
    <name type="synonym">Gluton</name>
    <dbReference type="NCBI Taxonomy" id="48420"/>
    <lineage>
        <taxon>Eukaryota</taxon>
        <taxon>Metazoa</taxon>
        <taxon>Chordata</taxon>
        <taxon>Craniata</taxon>
        <taxon>Vertebrata</taxon>
        <taxon>Euteleostomi</taxon>
        <taxon>Mammalia</taxon>
        <taxon>Eutheria</taxon>
        <taxon>Laurasiatheria</taxon>
        <taxon>Carnivora</taxon>
        <taxon>Caniformia</taxon>
        <taxon>Musteloidea</taxon>
        <taxon>Mustelidae</taxon>
        <taxon>Guloninae</taxon>
        <taxon>Gulo</taxon>
    </lineage>
</organism>
<proteinExistence type="predicted"/>
<feature type="non-terminal residue" evidence="1">
    <location>
        <position position="1"/>
    </location>
</feature>
<evidence type="ECO:0000313" key="1">
    <source>
        <dbReference type="EMBL" id="VCX40935.1"/>
    </source>
</evidence>